<feature type="non-terminal residue" evidence="1">
    <location>
        <position position="33"/>
    </location>
</feature>
<dbReference type="AlphaFoldDB" id="A0A382R1Z8"/>
<proteinExistence type="predicted"/>
<protein>
    <submittedName>
        <fullName evidence="1">Uncharacterized protein</fullName>
    </submittedName>
</protein>
<reference evidence="1" key="1">
    <citation type="submission" date="2018-05" db="EMBL/GenBank/DDBJ databases">
        <authorList>
            <person name="Lanie J.A."/>
            <person name="Ng W.-L."/>
            <person name="Kazmierczak K.M."/>
            <person name="Andrzejewski T.M."/>
            <person name="Davidsen T.M."/>
            <person name="Wayne K.J."/>
            <person name="Tettelin H."/>
            <person name="Glass J.I."/>
            <person name="Rusch D."/>
            <person name="Podicherti R."/>
            <person name="Tsui H.-C.T."/>
            <person name="Winkler M.E."/>
        </authorList>
    </citation>
    <scope>NUCLEOTIDE SEQUENCE</scope>
</reference>
<evidence type="ECO:0000313" key="1">
    <source>
        <dbReference type="EMBL" id="SVC91172.1"/>
    </source>
</evidence>
<organism evidence="1">
    <name type="scientific">marine metagenome</name>
    <dbReference type="NCBI Taxonomy" id="408172"/>
    <lineage>
        <taxon>unclassified sequences</taxon>
        <taxon>metagenomes</taxon>
        <taxon>ecological metagenomes</taxon>
    </lineage>
</organism>
<gene>
    <name evidence="1" type="ORF">METZ01_LOCUS344026</name>
</gene>
<dbReference type="EMBL" id="UINC01118203">
    <property type="protein sequence ID" value="SVC91172.1"/>
    <property type="molecule type" value="Genomic_DNA"/>
</dbReference>
<accession>A0A382R1Z8</accession>
<name>A0A382R1Z8_9ZZZZ</name>
<sequence length="33" mass="3737">MTEVFNESEVSVVALESYLNVETGDYITDIKKL</sequence>